<evidence type="ECO:0000313" key="11">
    <source>
        <dbReference type="EMBL" id="CAD8410248.1"/>
    </source>
</evidence>
<dbReference type="GO" id="GO:0015293">
    <property type="term" value="F:symporter activity"/>
    <property type="evidence" value="ECO:0007669"/>
    <property type="project" value="UniProtKB-KW"/>
</dbReference>
<evidence type="ECO:0000256" key="8">
    <source>
        <dbReference type="ARBA" id="ARBA00023136"/>
    </source>
</evidence>
<dbReference type="PANTHER" id="PTHR43528">
    <property type="entry name" value="ALPHA-KETOGLUTARATE PERMEASE"/>
    <property type="match status" value="1"/>
</dbReference>
<dbReference type="AlphaFoldDB" id="A0A7S0C1T6"/>
<feature type="transmembrane region" description="Helical" evidence="9">
    <location>
        <begin position="6"/>
        <end position="26"/>
    </location>
</feature>
<keyword evidence="7 9" id="KW-1133">Transmembrane helix</keyword>
<keyword evidence="5 9" id="KW-0812">Transmembrane</keyword>
<dbReference type="GO" id="GO:0005886">
    <property type="term" value="C:plasma membrane"/>
    <property type="evidence" value="ECO:0007669"/>
    <property type="project" value="UniProtKB-SubCell"/>
</dbReference>
<feature type="transmembrane region" description="Helical" evidence="9">
    <location>
        <begin position="38"/>
        <end position="59"/>
    </location>
</feature>
<evidence type="ECO:0000256" key="6">
    <source>
        <dbReference type="ARBA" id="ARBA00022847"/>
    </source>
</evidence>
<keyword evidence="8 9" id="KW-0472">Membrane</keyword>
<evidence type="ECO:0000256" key="1">
    <source>
        <dbReference type="ARBA" id="ARBA00004651"/>
    </source>
</evidence>
<dbReference type="EMBL" id="HBEL01013329">
    <property type="protein sequence ID" value="CAD8410248.1"/>
    <property type="molecule type" value="Transcribed_RNA"/>
</dbReference>
<evidence type="ECO:0000256" key="5">
    <source>
        <dbReference type="ARBA" id="ARBA00022692"/>
    </source>
</evidence>
<comment type="similarity">
    <text evidence="2">Belongs to the major facilitator superfamily. Metabolite:H+ Symporter (MHS) family (TC 2.A.1.6) family.</text>
</comment>
<accession>A0A7S0C1T6</accession>
<evidence type="ECO:0000256" key="4">
    <source>
        <dbReference type="ARBA" id="ARBA00022475"/>
    </source>
</evidence>
<feature type="transmembrane region" description="Helical" evidence="9">
    <location>
        <begin position="103"/>
        <end position="126"/>
    </location>
</feature>
<keyword evidence="3" id="KW-0813">Transport</keyword>
<feature type="transmembrane region" description="Helical" evidence="9">
    <location>
        <begin position="380"/>
        <end position="400"/>
    </location>
</feature>
<feature type="transmembrane region" description="Helical" evidence="9">
    <location>
        <begin position="297"/>
        <end position="320"/>
    </location>
</feature>
<evidence type="ECO:0000259" key="10">
    <source>
        <dbReference type="PROSITE" id="PS50850"/>
    </source>
</evidence>
<protein>
    <recommendedName>
        <fullName evidence="10">Major facilitator superfamily (MFS) profile domain-containing protein</fullName>
    </recommendedName>
</protein>
<dbReference type="Gene3D" id="1.20.1250.20">
    <property type="entry name" value="MFS general substrate transporter like domains"/>
    <property type="match status" value="2"/>
</dbReference>
<dbReference type="Pfam" id="PF07690">
    <property type="entry name" value="MFS_1"/>
    <property type="match status" value="1"/>
</dbReference>
<evidence type="ECO:0000256" key="2">
    <source>
        <dbReference type="ARBA" id="ARBA00008240"/>
    </source>
</evidence>
<evidence type="ECO:0000256" key="9">
    <source>
        <dbReference type="SAM" id="Phobius"/>
    </source>
</evidence>
<dbReference type="InterPro" id="IPR051084">
    <property type="entry name" value="H+-coupled_symporters"/>
</dbReference>
<feature type="transmembrane region" description="Helical" evidence="9">
    <location>
        <begin position="272"/>
        <end position="291"/>
    </location>
</feature>
<feature type="transmembrane region" description="Helical" evidence="9">
    <location>
        <begin position="341"/>
        <end position="360"/>
    </location>
</feature>
<dbReference type="InterPro" id="IPR020846">
    <property type="entry name" value="MFS_dom"/>
</dbReference>
<evidence type="ECO:0000256" key="3">
    <source>
        <dbReference type="ARBA" id="ARBA00022448"/>
    </source>
</evidence>
<dbReference type="SUPFAM" id="SSF103473">
    <property type="entry name" value="MFS general substrate transporter"/>
    <property type="match status" value="1"/>
</dbReference>
<dbReference type="PROSITE" id="PS00217">
    <property type="entry name" value="SUGAR_TRANSPORT_2"/>
    <property type="match status" value="1"/>
</dbReference>
<dbReference type="InterPro" id="IPR036259">
    <property type="entry name" value="MFS_trans_sf"/>
</dbReference>
<keyword evidence="6" id="KW-0769">Symport</keyword>
<feature type="transmembrane region" description="Helical" evidence="9">
    <location>
        <begin position="138"/>
        <end position="158"/>
    </location>
</feature>
<dbReference type="PANTHER" id="PTHR43528:SF1">
    <property type="entry name" value="ALPHA-KETOGLUTARATE PERMEASE"/>
    <property type="match status" value="1"/>
</dbReference>
<sequence length="451" mass="49687">MMQLINSFGVYLAAFLMRPLGAILFGEMGDRVVGRKNALVMSILLITIPSVAMGLLPTYEMIGPIAPILLVILRMMQGLSVGGQLAGSYVLSIEQSTTLNRGFRGSICDASSVGGFLLASLVTTSVRSVFSAETVIAWAWRVPFWFSLALAPLLYHIVSHTEESKFWEERKDQEKAEKIVREEEEVQTPAFIDLFSSPFRRRQLAGMIGVLSAVSSSFYMLFLWTPLYLSNLRGLVSEQFADFMTVLVVSTYIVTLIFMGKLSDKFPHRMDLIRIGLPGIIVAAPVMFTMFESDSILGIFIGQIQFAICLAVVQGGMAAWEVELWMADPSLSFTGVAIGHNLASTIFGGTMPLVATALFYKSVEISSGEEDLFDLISHSLPALYLSFLGCVSLTSLSFVVRHPHDVRTGEKKIRNAMSLERKRARARIRKDTAALEESGASSGGFFSFFKK</sequence>
<dbReference type="PROSITE" id="PS50850">
    <property type="entry name" value="MFS"/>
    <property type="match status" value="1"/>
</dbReference>
<keyword evidence="4" id="KW-1003">Cell membrane</keyword>
<comment type="subcellular location">
    <subcellularLocation>
        <location evidence="1">Cell membrane</location>
        <topology evidence="1">Multi-pass membrane protein</topology>
    </subcellularLocation>
</comment>
<name>A0A7S0C1T6_9STRA</name>
<feature type="transmembrane region" description="Helical" evidence="9">
    <location>
        <begin position="204"/>
        <end position="228"/>
    </location>
</feature>
<dbReference type="InterPro" id="IPR011701">
    <property type="entry name" value="MFS"/>
</dbReference>
<gene>
    <name evidence="11" type="ORF">PINE0816_LOCUS6371</name>
</gene>
<feature type="domain" description="Major facilitator superfamily (MFS) profile" evidence="10">
    <location>
        <begin position="1"/>
        <end position="407"/>
    </location>
</feature>
<evidence type="ECO:0000256" key="7">
    <source>
        <dbReference type="ARBA" id="ARBA00022989"/>
    </source>
</evidence>
<reference evidence="11" key="1">
    <citation type="submission" date="2021-01" db="EMBL/GenBank/DDBJ databases">
        <authorList>
            <person name="Corre E."/>
            <person name="Pelletier E."/>
            <person name="Niang G."/>
            <person name="Scheremetjew M."/>
            <person name="Finn R."/>
            <person name="Kale V."/>
            <person name="Holt S."/>
            <person name="Cochrane G."/>
            <person name="Meng A."/>
            <person name="Brown T."/>
            <person name="Cohen L."/>
        </authorList>
    </citation>
    <scope>NUCLEOTIDE SEQUENCE</scope>
    <source>
        <strain evidence="11">CCAP1064/1</strain>
    </source>
</reference>
<dbReference type="InterPro" id="IPR005829">
    <property type="entry name" value="Sugar_transporter_CS"/>
</dbReference>
<organism evidence="11">
    <name type="scientific">Proboscia inermis</name>
    <dbReference type="NCBI Taxonomy" id="420281"/>
    <lineage>
        <taxon>Eukaryota</taxon>
        <taxon>Sar</taxon>
        <taxon>Stramenopiles</taxon>
        <taxon>Ochrophyta</taxon>
        <taxon>Bacillariophyta</taxon>
        <taxon>Coscinodiscophyceae</taxon>
        <taxon>Rhizosoleniophycidae</taxon>
        <taxon>Rhizosoleniales</taxon>
        <taxon>Rhizosoleniaceae</taxon>
        <taxon>Proboscia</taxon>
    </lineage>
</organism>
<feature type="transmembrane region" description="Helical" evidence="9">
    <location>
        <begin position="240"/>
        <end position="260"/>
    </location>
</feature>
<proteinExistence type="inferred from homology"/>
<feature type="transmembrane region" description="Helical" evidence="9">
    <location>
        <begin position="65"/>
        <end position="91"/>
    </location>
</feature>